<gene>
    <name evidence="2" type="ORF">BJY01DRAFT_215191</name>
</gene>
<keyword evidence="3" id="KW-1185">Reference proteome</keyword>
<dbReference type="PROSITE" id="PS50088">
    <property type="entry name" value="ANK_REPEAT"/>
    <property type="match status" value="1"/>
</dbReference>
<name>A0ABR4JVV5_9EURO</name>
<protein>
    <recommendedName>
        <fullName evidence="4">Ankyrin repeat-containing domain protein</fullName>
    </recommendedName>
</protein>
<evidence type="ECO:0008006" key="4">
    <source>
        <dbReference type="Google" id="ProtNLM"/>
    </source>
</evidence>
<evidence type="ECO:0000313" key="2">
    <source>
        <dbReference type="EMBL" id="KAL2844156.1"/>
    </source>
</evidence>
<accession>A0ABR4JVV5</accession>
<dbReference type="SUPFAM" id="SSF48403">
    <property type="entry name" value="Ankyrin repeat"/>
    <property type="match status" value="1"/>
</dbReference>
<feature type="repeat" description="ANK" evidence="1">
    <location>
        <begin position="23"/>
        <end position="55"/>
    </location>
</feature>
<dbReference type="Pfam" id="PF00023">
    <property type="entry name" value="Ank"/>
    <property type="match status" value="1"/>
</dbReference>
<sequence length="96" mass="10480">MLLSKGAHIDAPCHMRAKGGLEANFTPLMLAAMWRHDGMARLLLEKGATVSQVGQAKIERTIDSTTQLGIFQSCWEISESARYSRTLTAFEGAQGL</sequence>
<keyword evidence="1" id="KW-0040">ANK repeat</keyword>
<evidence type="ECO:0000313" key="3">
    <source>
        <dbReference type="Proteomes" id="UP001610446"/>
    </source>
</evidence>
<comment type="caution">
    <text evidence="2">The sequence shown here is derived from an EMBL/GenBank/DDBJ whole genome shotgun (WGS) entry which is preliminary data.</text>
</comment>
<dbReference type="EMBL" id="JBFXLU010000083">
    <property type="protein sequence ID" value="KAL2844156.1"/>
    <property type="molecule type" value="Genomic_DNA"/>
</dbReference>
<proteinExistence type="predicted"/>
<dbReference type="PROSITE" id="PS50297">
    <property type="entry name" value="ANK_REP_REGION"/>
    <property type="match status" value="1"/>
</dbReference>
<dbReference type="SMART" id="SM00248">
    <property type="entry name" value="ANK"/>
    <property type="match status" value="1"/>
</dbReference>
<dbReference type="InterPro" id="IPR036770">
    <property type="entry name" value="Ankyrin_rpt-contain_sf"/>
</dbReference>
<evidence type="ECO:0000256" key="1">
    <source>
        <dbReference type="PROSITE-ProRule" id="PRU00023"/>
    </source>
</evidence>
<organism evidence="2 3">
    <name type="scientific">Aspergillus pseudoustus</name>
    <dbReference type="NCBI Taxonomy" id="1810923"/>
    <lineage>
        <taxon>Eukaryota</taxon>
        <taxon>Fungi</taxon>
        <taxon>Dikarya</taxon>
        <taxon>Ascomycota</taxon>
        <taxon>Pezizomycotina</taxon>
        <taxon>Eurotiomycetes</taxon>
        <taxon>Eurotiomycetidae</taxon>
        <taxon>Eurotiales</taxon>
        <taxon>Aspergillaceae</taxon>
        <taxon>Aspergillus</taxon>
        <taxon>Aspergillus subgen. Nidulantes</taxon>
    </lineage>
</organism>
<feature type="non-terminal residue" evidence="2">
    <location>
        <position position="96"/>
    </location>
</feature>
<reference evidence="2 3" key="1">
    <citation type="submission" date="2024-07" db="EMBL/GenBank/DDBJ databases">
        <title>Section-level genome sequencing and comparative genomics of Aspergillus sections Usti and Cavernicolus.</title>
        <authorList>
            <consortium name="Lawrence Berkeley National Laboratory"/>
            <person name="Nybo J.L."/>
            <person name="Vesth T.C."/>
            <person name="Theobald S."/>
            <person name="Frisvad J.C."/>
            <person name="Larsen T.O."/>
            <person name="Kjaerboelling I."/>
            <person name="Rothschild-Mancinelli K."/>
            <person name="Lyhne E.K."/>
            <person name="Kogle M.E."/>
            <person name="Barry K."/>
            <person name="Clum A."/>
            <person name="Na H."/>
            <person name="Ledsgaard L."/>
            <person name="Lin J."/>
            <person name="Lipzen A."/>
            <person name="Kuo A."/>
            <person name="Riley R."/>
            <person name="Mondo S."/>
            <person name="Labutti K."/>
            <person name="Haridas S."/>
            <person name="Pangalinan J."/>
            <person name="Salamov A.A."/>
            <person name="Simmons B.A."/>
            <person name="Magnuson J.K."/>
            <person name="Chen J."/>
            <person name="Drula E."/>
            <person name="Henrissat B."/>
            <person name="Wiebenga A."/>
            <person name="Lubbers R.J."/>
            <person name="Gomes A.C."/>
            <person name="Makela M.R."/>
            <person name="Stajich J."/>
            <person name="Grigoriev I.V."/>
            <person name="Mortensen U.H."/>
            <person name="De Vries R.P."/>
            <person name="Baker S.E."/>
            <person name="Andersen M.R."/>
        </authorList>
    </citation>
    <scope>NUCLEOTIDE SEQUENCE [LARGE SCALE GENOMIC DNA]</scope>
    <source>
        <strain evidence="2 3">CBS 123904</strain>
    </source>
</reference>
<dbReference type="InterPro" id="IPR002110">
    <property type="entry name" value="Ankyrin_rpt"/>
</dbReference>
<dbReference type="Proteomes" id="UP001610446">
    <property type="component" value="Unassembled WGS sequence"/>
</dbReference>
<dbReference type="Gene3D" id="1.25.40.20">
    <property type="entry name" value="Ankyrin repeat-containing domain"/>
    <property type="match status" value="1"/>
</dbReference>